<name>A0A8S5ML61_9CAUD</name>
<proteinExistence type="predicted"/>
<dbReference type="EMBL" id="BK014927">
    <property type="protein sequence ID" value="DAD83057.1"/>
    <property type="molecule type" value="Genomic_DNA"/>
</dbReference>
<sequence>MKHLVPIDIFYQAIDAGLTHTWELAEHFNVTEDLIKFAADYYMNNRNLV</sequence>
<protein>
    <submittedName>
        <fullName evidence="1">Uncharacterized protein</fullName>
    </submittedName>
</protein>
<organism evidence="1">
    <name type="scientific">Caudovirales sp. ct1Jx6</name>
    <dbReference type="NCBI Taxonomy" id="2826765"/>
    <lineage>
        <taxon>Viruses</taxon>
        <taxon>Duplodnaviria</taxon>
        <taxon>Heunggongvirae</taxon>
        <taxon>Uroviricota</taxon>
        <taxon>Caudoviricetes</taxon>
    </lineage>
</organism>
<reference evidence="1" key="1">
    <citation type="journal article" date="2021" name="Proc. Natl. Acad. Sci. U.S.A.">
        <title>A Catalog of Tens of Thousands of Viruses from Human Metagenomes Reveals Hidden Associations with Chronic Diseases.</title>
        <authorList>
            <person name="Tisza M.J."/>
            <person name="Buck C.B."/>
        </authorList>
    </citation>
    <scope>NUCLEOTIDE SEQUENCE</scope>
    <source>
        <strain evidence="1">Ct1Jx6</strain>
    </source>
</reference>
<evidence type="ECO:0000313" key="1">
    <source>
        <dbReference type="EMBL" id="DAD83057.1"/>
    </source>
</evidence>
<accession>A0A8S5ML61</accession>